<accession>A0A9X1WPF4</accession>
<evidence type="ECO:0000313" key="3">
    <source>
        <dbReference type="Proteomes" id="UP001139347"/>
    </source>
</evidence>
<dbReference type="InterPro" id="IPR050523">
    <property type="entry name" value="AKR_Detox_Biosynth"/>
</dbReference>
<dbReference type="Gene3D" id="3.20.20.100">
    <property type="entry name" value="NADP-dependent oxidoreductase domain"/>
    <property type="match status" value="1"/>
</dbReference>
<sequence length="305" mass="34365">MRTIKLGTSTLEVPVVAVGCMRIGSLDMQQTERFIQTAIEEGANFFEHADIYGGGTAEERFAEAIHMNPSVREKIILQSKCGIRPGMFDFSKEHILNSVDGILKRLQTDYLDVLCLHRPDTLVEPEEVAEAFALLESSGKVRHFGVSNQNPMQIQLLQKFVKQPIVANQLQLSITNTTMISQGFNVNMENNAAVNRDGSVLDFCRLHDITIQPWSPFQYGFFEGVFLGNDKFPELNQKIDEVAAKYGVSNTTIAVAWLLRHPANMQPVIGTMNIDRLKDCLKATEIRLTREEWYDIYRSAGNILP</sequence>
<dbReference type="EMBL" id="JALIRP010000005">
    <property type="protein sequence ID" value="MCJ8012942.1"/>
    <property type="molecule type" value="Genomic_DNA"/>
</dbReference>
<dbReference type="GO" id="GO:0016491">
    <property type="term" value="F:oxidoreductase activity"/>
    <property type="evidence" value="ECO:0007669"/>
    <property type="project" value="InterPro"/>
</dbReference>
<keyword evidence="3" id="KW-1185">Reference proteome</keyword>
<feature type="domain" description="NADP-dependent oxidoreductase" evidence="1">
    <location>
        <begin position="17"/>
        <end position="296"/>
    </location>
</feature>
<reference evidence="2" key="1">
    <citation type="submission" date="2022-04" db="EMBL/GenBank/DDBJ databases">
        <title>Paenibacillus mangrovi sp. nov., a novel endophytic bacterium isolated from bark of Kandelia candel.</title>
        <authorList>
            <person name="Tuo L."/>
        </authorList>
    </citation>
    <scope>NUCLEOTIDE SEQUENCE</scope>
    <source>
        <strain evidence="2">KQZ6P-2</strain>
    </source>
</reference>
<dbReference type="InterPro" id="IPR023210">
    <property type="entry name" value="NADP_OxRdtase_dom"/>
</dbReference>
<dbReference type="InterPro" id="IPR020471">
    <property type="entry name" value="AKR"/>
</dbReference>
<protein>
    <submittedName>
        <fullName evidence="2">Aldo/keto reductase family oxidoreductase</fullName>
    </submittedName>
</protein>
<dbReference type="InterPro" id="IPR036812">
    <property type="entry name" value="NAD(P)_OxRdtase_dom_sf"/>
</dbReference>
<dbReference type="CDD" id="cd19092">
    <property type="entry name" value="AKR_BsYcsN_EcYdhF-like"/>
    <property type="match status" value="1"/>
</dbReference>
<dbReference type="RefSeq" id="WP_244725775.1">
    <property type="nucleotide sequence ID" value="NZ_JALIRP010000005.1"/>
</dbReference>
<dbReference type="AlphaFoldDB" id="A0A9X1WPF4"/>
<comment type="caution">
    <text evidence="2">The sequence shown here is derived from an EMBL/GenBank/DDBJ whole genome shotgun (WGS) entry which is preliminary data.</text>
</comment>
<dbReference type="GO" id="GO:0005829">
    <property type="term" value="C:cytosol"/>
    <property type="evidence" value="ECO:0007669"/>
    <property type="project" value="TreeGrafter"/>
</dbReference>
<dbReference type="PRINTS" id="PR00069">
    <property type="entry name" value="ALDKETRDTASE"/>
</dbReference>
<evidence type="ECO:0000313" key="2">
    <source>
        <dbReference type="EMBL" id="MCJ8012942.1"/>
    </source>
</evidence>
<name>A0A9X1WPF4_9BACL</name>
<proteinExistence type="predicted"/>
<dbReference type="SUPFAM" id="SSF51430">
    <property type="entry name" value="NAD(P)-linked oxidoreductase"/>
    <property type="match status" value="1"/>
</dbReference>
<dbReference type="PANTHER" id="PTHR43364:SF1">
    <property type="entry name" value="OXIDOREDUCTASE YDHF"/>
    <property type="match status" value="1"/>
</dbReference>
<dbReference type="PANTHER" id="PTHR43364">
    <property type="entry name" value="NADH-SPECIFIC METHYLGLYOXAL REDUCTASE-RELATED"/>
    <property type="match status" value="1"/>
</dbReference>
<dbReference type="Pfam" id="PF00248">
    <property type="entry name" value="Aldo_ket_red"/>
    <property type="match status" value="1"/>
</dbReference>
<dbReference type="Proteomes" id="UP001139347">
    <property type="component" value="Unassembled WGS sequence"/>
</dbReference>
<organism evidence="2 3">
    <name type="scientific">Paenibacillus mangrovi</name>
    <dbReference type="NCBI Taxonomy" id="2931978"/>
    <lineage>
        <taxon>Bacteria</taxon>
        <taxon>Bacillati</taxon>
        <taxon>Bacillota</taxon>
        <taxon>Bacilli</taxon>
        <taxon>Bacillales</taxon>
        <taxon>Paenibacillaceae</taxon>
        <taxon>Paenibacillus</taxon>
    </lineage>
</organism>
<evidence type="ECO:0000259" key="1">
    <source>
        <dbReference type="Pfam" id="PF00248"/>
    </source>
</evidence>
<gene>
    <name evidence="2" type="ORF">MUG84_14485</name>
</gene>